<name>A0ABN2WW69_9ACTN</name>
<organism evidence="3 4">
    <name type="scientific">Kitasatospora saccharophila</name>
    <dbReference type="NCBI Taxonomy" id="407973"/>
    <lineage>
        <taxon>Bacteria</taxon>
        <taxon>Bacillati</taxon>
        <taxon>Actinomycetota</taxon>
        <taxon>Actinomycetes</taxon>
        <taxon>Kitasatosporales</taxon>
        <taxon>Streptomycetaceae</taxon>
        <taxon>Kitasatospora</taxon>
    </lineage>
</organism>
<dbReference type="Pfam" id="PF07859">
    <property type="entry name" value="Abhydrolase_3"/>
    <property type="match status" value="1"/>
</dbReference>
<accession>A0ABN2WW69</accession>
<dbReference type="InterPro" id="IPR029058">
    <property type="entry name" value="AB_hydrolase_fold"/>
</dbReference>
<gene>
    <name evidence="3" type="ORF">GCM10009759_32400</name>
</gene>
<dbReference type="Gene3D" id="3.40.50.1820">
    <property type="entry name" value="alpha/beta hydrolase"/>
    <property type="match status" value="1"/>
</dbReference>
<dbReference type="InterPro" id="IPR013094">
    <property type="entry name" value="AB_hydrolase_3"/>
</dbReference>
<protein>
    <submittedName>
        <fullName evidence="3">Alpha/beta hydrolase</fullName>
    </submittedName>
</protein>
<dbReference type="InterPro" id="IPR050300">
    <property type="entry name" value="GDXG_lipolytic_enzyme"/>
</dbReference>
<evidence type="ECO:0000256" key="1">
    <source>
        <dbReference type="ARBA" id="ARBA00022801"/>
    </source>
</evidence>
<comment type="caution">
    <text evidence="3">The sequence shown here is derived from an EMBL/GenBank/DDBJ whole genome shotgun (WGS) entry which is preliminary data.</text>
</comment>
<proteinExistence type="predicted"/>
<evidence type="ECO:0000259" key="2">
    <source>
        <dbReference type="Pfam" id="PF07859"/>
    </source>
</evidence>
<keyword evidence="4" id="KW-1185">Reference proteome</keyword>
<dbReference type="EMBL" id="BAAANS010000019">
    <property type="protein sequence ID" value="GAA2099970.1"/>
    <property type="molecule type" value="Genomic_DNA"/>
</dbReference>
<dbReference type="PANTHER" id="PTHR48081">
    <property type="entry name" value="AB HYDROLASE SUPERFAMILY PROTEIN C4A8.06C"/>
    <property type="match status" value="1"/>
</dbReference>
<dbReference type="PANTHER" id="PTHR48081:SF8">
    <property type="entry name" value="ALPHA_BETA HYDROLASE FOLD-3 DOMAIN-CONTAINING PROTEIN-RELATED"/>
    <property type="match status" value="1"/>
</dbReference>
<dbReference type="Proteomes" id="UP001500897">
    <property type="component" value="Unassembled WGS sequence"/>
</dbReference>
<keyword evidence="1 3" id="KW-0378">Hydrolase</keyword>
<reference evidence="3 4" key="1">
    <citation type="journal article" date="2019" name="Int. J. Syst. Evol. Microbiol.">
        <title>The Global Catalogue of Microorganisms (GCM) 10K type strain sequencing project: providing services to taxonomists for standard genome sequencing and annotation.</title>
        <authorList>
            <consortium name="The Broad Institute Genomics Platform"/>
            <consortium name="The Broad Institute Genome Sequencing Center for Infectious Disease"/>
            <person name="Wu L."/>
            <person name="Ma J."/>
        </authorList>
    </citation>
    <scope>NUCLEOTIDE SEQUENCE [LARGE SCALE GENOMIC DNA]</scope>
    <source>
        <strain evidence="3 4">JCM 14559</strain>
    </source>
</reference>
<dbReference type="RefSeq" id="WP_344552826.1">
    <property type="nucleotide sequence ID" value="NZ_BAAANS010000019.1"/>
</dbReference>
<dbReference type="GO" id="GO:0016787">
    <property type="term" value="F:hydrolase activity"/>
    <property type="evidence" value="ECO:0007669"/>
    <property type="project" value="UniProtKB-KW"/>
</dbReference>
<evidence type="ECO:0000313" key="3">
    <source>
        <dbReference type="EMBL" id="GAA2099970.1"/>
    </source>
</evidence>
<sequence length="327" mass="34948">MNTENAHERIAPELAEVLKAVPMTEAGVFDLGDLEGTRAGVRAFAEAIAAQVPDERSVSVEEVRAPRPDGSTLTIRLLRPTGAAGPLPALLWFHGGGQVLGYAAQDDPTLKHLALEVGCLVASVEYRLAPEAPAPAAAEDGLLAYRWLRSRAAALGIEEDRVALAGQSGGGGIAAATALMIRDQGEPAPLFQALSHPMLDDRNTTASSHEVTDIGIWDRATNILAWNLILGDRAGADDVPPYSAPARTTDLTGLPPTFIAAAELDVFRDEDLNYATRLQASGVPVELHLYPGTYHAWDLFAPEAALSTAYVHAWHGYLRRQFGTRRP</sequence>
<feature type="domain" description="Alpha/beta hydrolase fold-3" evidence="2">
    <location>
        <begin position="90"/>
        <end position="297"/>
    </location>
</feature>
<dbReference type="SUPFAM" id="SSF53474">
    <property type="entry name" value="alpha/beta-Hydrolases"/>
    <property type="match status" value="1"/>
</dbReference>
<evidence type="ECO:0000313" key="4">
    <source>
        <dbReference type="Proteomes" id="UP001500897"/>
    </source>
</evidence>